<keyword evidence="4" id="KW-0548">Nucleotidyltransferase</keyword>
<dbReference type="Proteomes" id="UP000198287">
    <property type="component" value="Unassembled WGS sequence"/>
</dbReference>
<dbReference type="EMBL" id="LNIX01000021">
    <property type="protein sequence ID" value="OXA43873.1"/>
    <property type="molecule type" value="Genomic_DNA"/>
</dbReference>
<dbReference type="GO" id="GO:0003964">
    <property type="term" value="F:RNA-directed DNA polymerase activity"/>
    <property type="evidence" value="ECO:0007669"/>
    <property type="project" value="UniProtKB-KW"/>
</dbReference>
<organism evidence="4 5">
    <name type="scientific">Folsomia candida</name>
    <name type="common">Springtail</name>
    <dbReference type="NCBI Taxonomy" id="158441"/>
    <lineage>
        <taxon>Eukaryota</taxon>
        <taxon>Metazoa</taxon>
        <taxon>Ecdysozoa</taxon>
        <taxon>Arthropoda</taxon>
        <taxon>Hexapoda</taxon>
        <taxon>Collembola</taxon>
        <taxon>Entomobryomorpha</taxon>
        <taxon>Isotomoidea</taxon>
        <taxon>Isotomidae</taxon>
        <taxon>Proisotominae</taxon>
        <taxon>Folsomia</taxon>
    </lineage>
</organism>
<dbReference type="Pfam" id="PF00078">
    <property type="entry name" value="RVT_1"/>
    <property type="match status" value="1"/>
</dbReference>
<feature type="region of interest" description="Disordered" evidence="1">
    <location>
        <begin position="770"/>
        <end position="814"/>
    </location>
</feature>
<evidence type="ECO:0000313" key="4">
    <source>
        <dbReference type="EMBL" id="OXA43873.1"/>
    </source>
</evidence>
<dbReference type="AlphaFoldDB" id="A0A226DF99"/>
<evidence type="ECO:0000256" key="1">
    <source>
        <dbReference type="SAM" id="MobiDB-lite"/>
    </source>
</evidence>
<dbReference type="Pfam" id="PF03372">
    <property type="entry name" value="Exo_endo_phos"/>
    <property type="match status" value="1"/>
</dbReference>
<keyword evidence="5" id="KW-1185">Reference proteome</keyword>
<reference evidence="4 5" key="1">
    <citation type="submission" date="2015-12" db="EMBL/GenBank/DDBJ databases">
        <title>The genome of Folsomia candida.</title>
        <authorList>
            <person name="Faddeeva A."/>
            <person name="Derks M.F."/>
            <person name="Anvar Y."/>
            <person name="Smit S."/>
            <person name="Van Straalen N."/>
            <person name="Roelofs D."/>
        </authorList>
    </citation>
    <scope>NUCLEOTIDE SEQUENCE [LARGE SCALE GENOMIC DNA]</scope>
    <source>
        <strain evidence="4 5">VU population</strain>
        <tissue evidence="4">Whole body</tissue>
    </source>
</reference>
<dbReference type="SUPFAM" id="SSF56219">
    <property type="entry name" value="DNase I-like"/>
    <property type="match status" value="1"/>
</dbReference>
<dbReference type="InterPro" id="IPR036691">
    <property type="entry name" value="Endo/exonu/phosph_ase_sf"/>
</dbReference>
<feature type="region of interest" description="Disordered" evidence="1">
    <location>
        <begin position="11"/>
        <end position="36"/>
    </location>
</feature>
<accession>A0A226DF99</accession>
<sequence>MARQCLAWYAHRPTPSKSPGPNLEKEPLGTEPLPPSNIKVPPKNWITFKANWTCPICVDNPQSISTTILQTLPFYEEPLPGEGDDVVSYTNYNYDTNQIINVPIPNFVDGLKFGQLNCNRLWGKRDEIRHFLETAGFTILCINESKLDDSTPSSFINVPGYSLLRFDRQGRDGGGSLIYIKDGFRFLPLNYDVTFPNEVEVNCVQLFPPFHKPIIVVLIYRPPVDSLKPQFIRSFESLLFQIERDNVESIILGDFNIDLNISDKITSSLSSLTSSFGYKQPITESTRVTLTTSTLIDHIFTSFPSRIKQSDVSWEAVGSYISKVNWDGVNPGKSSDENLESFENVVTFALDQFCPEKKKQIKGNSPNWMSNEILSLINERNSLKKDYESNPSAELLLKYRKFRNFVGCRVSKAKKIFIFKIFPKLTIQLQSGKLTTSYLALANCFVVPDLTPPEVRESLMQSVKEQAMDEGVSDNCNVTEFEVANSSSRMKWKSSPTDFIPAKAVVVPLYKGKGSVTDPGNYRPISMLPNLSKLFEYVINTRLMLDVERKGDYVSTTFFDNRGIGQGTVNGPALFILFFNKVASVLNDCSFIAFADDLVVYFEASNLETACEQLTPGEATKARKECYKAFKSIDFSLLLEKHNLLTCDEVSQRQNAPFPLYPPSSRRRCDRLSPKPTFFGGRVGLTSQLTPASSPTLGPHNFGATSIGQSLPSARNFPISTSRPQIEVVPHTFGATSLGQSLQPATPFPISTSPPQNEYLASGYFLSSAKRQPSTSSTSHHRSLRNPLHNDSVPINPSILIGTTTSFTPPPSSG</sequence>
<dbReference type="InterPro" id="IPR005135">
    <property type="entry name" value="Endo/exonuclease/phosphatase"/>
</dbReference>
<feature type="domain" description="Reverse transcriptase" evidence="2">
    <location>
        <begin position="557"/>
        <end position="645"/>
    </location>
</feature>
<keyword evidence="4" id="KW-0808">Transferase</keyword>
<evidence type="ECO:0000259" key="3">
    <source>
        <dbReference type="Pfam" id="PF03372"/>
    </source>
</evidence>
<name>A0A226DF99_FOLCA</name>
<proteinExistence type="predicted"/>
<protein>
    <submittedName>
        <fullName evidence="4">Putative RNA-directed DNA polymerase from transposon X-element</fullName>
    </submittedName>
</protein>
<dbReference type="OrthoDB" id="426210at2759"/>
<dbReference type="InterPro" id="IPR000477">
    <property type="entry name" value="RT_dom"/>
</dbReference>
<evidence type="ECO:0000313" key="5">
    <source>
        <dbReference type="Proteomes" id="UP000198287"/>
    </source>
</evidence>
<evidence type="ECO:0000259" key="2">
    <source>
        <dbReference type="Pfam" id="PF00078"/>
    </source>
</evidence>
<dbReference type="PANTHER" id="PTHR47510:SF3">
    <property type="entry name" value="ENDO_EXONUCLEASE_PHOSPHATASE DOMAIN-CONTAINING PROTEIN"/>
    <property type="match status" value="1"/>
</dbReference>
<dbReference type="STRING" id="158441.A0A226DF99"/>
<gene>
    <name evidence="4" type="ORF">Fcan01_21662</name>
</gene>
<keyword evidence="4" id="KW-0695">RNA-directed DNA polymerase</keyword>
<dbReference type="Gene3D" id="3.60.10.10">
    <property type="entry name" value="Endonuclease/exonuclease/phosphatase"/>
    <property type="match status" value="1"/>
</dbReference>
<dbReference type="PANTHER" id="PTHR47510">
    <property type="entry name" value="REVERSE TRANSCRIPTASE DOMAIN-CONTAINING PROTEIN"/>
    <property type="match status" value="1"/>
</dbReference>
<comment type="caution">
    <text evidence="4">The sequence shown here is derived from an EMBL/GenBank/DDBJ whole genome shotgun (WGS) entry which is preliminary data.</text>
</comment>
<feature type="domain" description="Endonuclease/exonuclease/phosphatase" evidence="3">
    <location>
        <begin position="115"/>
        <end position="316"/>
    </location>
</feature>